<evidence type="ECO:0000256" key="5">
    <source>
        <dbReference type="ARBA" id="ARBA00005520"/>
    </source>
</evidence>
<evidence type="ECO:0000256" key="11">
    <source>
        <dbReference type="ARBA" id="ARBA00022842"/>
    </source>
</evidence>
<evidence type="ECO:0000256" key="4">
    <source>
        <dbReference type="ARBA" id="ARBA00004904"/>
    </source>
</evidence>
<dbReference type="InParanoid" id="D1C584"/>
<feature type="binding site" evidence="14">
    <location>
        <begin position="27"/>
        <end position="28"/>
    </location>
    <ligand>
        <name>D-ribulose 5-phosphate</name>
        <dbReference type="ChEBI" id="CHEBI:58121"/>
    </ligand>
</feature>
<feature type="binding site" evidence="14">
    <location>
        <position position="32"/>
    </location>
    <ligand>
        <name>D-ribulose 5-phosphate</name>
        <dbReference type="ChEBI" id="CHEBI:58121"/>
    </ligand>
</feature>
<evidence type="ECO:0000256" key="7">
    <source>
        <dbReference type="ARBA" id="ARBA00012153"/>
    </source>
</evidence>
<keyword evidence="9 14" id="KW-0686">Riboflavin biosynthesis</keyword>
<dbReference type="Proteomes" id="UP000002027">
    <property type="component" value="Chromosome 1"/>
</dbReference>
<evidence type="ECO:0000256" key="6">
    <source>
        <dbReference type="ARBA" id="ARBA00008976"/>
    </source>
</evidence>
<comment type="function">
    <text evidence="3 14 15">Catalyzes the conversion of D-ribulose 5-phosphate to formate and 3,4-dihydroxy-2-butanone 4-phosphate.</text>
</comment>
<comment type="similarity">
    <text evidence="14 15">Belongs to the DHBP synthase family.</text>
</comment>
<comment type="similarity">
    <text evidence="6">In the C-terminal section; belongs to the GTP cyclohydrolase II family.</text>
</comment>
<keyword evidence="11 14" id="KW-0460">Magnesium</keyword>
<keyword evidence="12 14" id="KW-0464">Manganese</keyword>
<dbReference type="RefSeq" id="WP_012872447.1">
    <property type="nucleotide sequence ID" value="NC_013523.1"/>
</dbReference>
<evidence type="ECO:0000256" key="2">
    <source>
        <dbReference type="ARBA" id="ARBA00001936"/>
    </source>
</evidence>
<feature type="site" description="Essential for catalytic activity" evidence="14">
    <location>
        <position position="128"/>
    </location>
</feature>
<evidence type="ECO:0000313" key="18">
    <source>
        <dbReference type="Proteomes" id="UP000002027"/>
    </source>
</evidence>
<evidence type="ECO:0000256" key="8">
    <source>
        <dbReference type="ARBA" id="ARBA00018836"/>
    </source>
</evidence>
<dbReference type="SUPFAM" id="SSF55821">
    <property type="entry name" value="YrdC/RibB"/>
    <property type="match status" value="1"/>
</dbReference>
<dbReference type="InterPro" id="IPR017945">
    <property type="entry name" value="DHBP_synth_RibB-like_a/b_dom"/>
</dbReference>
<dbReference type="Gene3D" id="3.90.870.10">
    <property type="entry name" value="DHBP synthase"/>
    <property type="match status" value="1"/>
</dbReference>
<dbReference type="GO" id="GO:0009231">
    <property type="term" value="P:riboflavin biosynthetic process"/>
    <property type="evidence" value="ECO:0007669"/>
    <property type="project" value="UniProtKB-UniRule"/>
</dbReference>
<comment type="cofactor">
    <cofactor evidence="2">
        <name>Mn(2+)</name>
        <dbReference type="ChEBI" id="CHEBI:29035"/>
    </cofactor>
</comment>
<dbReference type="InterPro" id="IPR000422">
    <property type="entry name" value="DHBP_synthase_RibB"/>
</dbReference>
<evidence type="ECO:0000256" key="15">
    <source>
        <dbReference type="RuleBase" id="RU003843"/>
    </source>
</evidence>
<comment type="subunit">
    <text evidence="14 15">Homodimer.</text>
</comment>
<evidence type="ECO:0000256" key="13">
    <source>
        <dbReference type="ARBA" id="ARBA00023239"/>
    </source>
</evidence>
<feature type="binding site" evidence="14">
    <location>
        <position position="28"/>
    </location>
    <ligand>
        <name>Mg(2+)</name>
        <dbReference type="ChEBI" id="CHEBI:18420"/>
        <label>1</label>
    </ligand>
</feature>
<evidence type="ECO:0000256" key="1">
    <source>
        <dbReference type="ARBA" id="ARBA00000141"/>
    </source>
</evidence>
<comment type="cofactor">
    <cofactor evidence="14 15">
        <name>Mg(2+)</name>
        <dbReference type="ChEBI" id="CHEBI:18420"/>
    </cofactor>
    <cofactor evidence="14 15">
        <name>Mn(2+)</name>
        <dbReference type="ChEBI" id="CHEBI:29035"/>
    </cofactor>
    <text evidence="14 15">Binds 2 divalent metal cations per subunit. Magnesium or manganese.</text>
</comment>
<evidence type="ECO:0000256" key="9">
    <source>
        <dbReference type="ARBA" id="ARBA00022619"/>
    </source>
</evidence>
<proteinExistence type="inferred from homology"/>
<feature type="region of interest" description="Disordered" evidence="16">
    <location>
        <begin position="208"/>
        <end position="230"/>
    </location>
</feature>
<reference evidence="18" key="1">
    <citation type="submission" date="2009-11" db="EMBL/GenBank/DDBJ databases">
        <title>The complete chromosome 1 of Sphaerobacter thermophilus DSM 20745.</title>
        <authorList>
            <person name="Lucas S."/>
            <person name="Copeland A."/>
            <person name="Lapidus A."/>
            <person name="Glavina del Rio T."/>
            <person name="Dalin E."/>
            <person name="Tice H."/>
            <person name="Bruce D."/>
            <person name="Goodwin L."/>
            <person name="Pitluck S."/>
            <person name="Kyrpides N."/>
            <person name="Mavromatis K."/>
            <person name="Ivanova N."/>
            <person name="Mikhailova N."/>
            <person name="LaButti K.M."/>
            <person name="Clum A."/>
            <person name="Sun H.I."/>
            <person name="Brettin T."/>
            <person name="Detter J.C."/>
            <person name="Han C."/>
            <person name="Larimer F."/>
            <person name="Land M."/>
            <person name="Hauser L."/>
            <person name="Markowitz V."/>
            <person name="Cheng J.F."/>
            <person name="Hugenholtz P."/>
            <person name="Woyke T."/>
            <person name="Wu D."/>
            <person name="Steenblock K."/>
            <person name="Schneider S."/>
            <person name="Pukall R."/>
            <person name="Goeker M."/>
            <person name="Klenk H.P."/>
            <person name="Eisen J.A."/>
        </authorList>
    </citation>
    <scope>NUCLEOTIDE SEQUENCE [LARGE SCALE GENOMIC DNA]</scope>
    <source>
        <strain evidence="18">ATCC 49802 / DSM 20745 / S 6022</strain>
    </source>
</reference>
<dbReference type="KEGG" id="sti:Sthe_1970"/>
<dbReference type="HAMAP" id="MF_00180">
    <property type="entry name" value="RibB"/>
    <property type="match status" value="1"/>
</dbReference>
<feature type="site" description="Essential for catalytic activity" evidence="14">
    <location>
        <position position="166"/>
    </location>
</feature>
<comment type="catalytic activity">
    <reaction evidence="1 14 15">
        <text>D-ribulose 5-phosphate = (2S)-2-hydroxy-3-oxobutyl phosphate + formate + H(+)</text>
        <dbReference type="Rhea" id="RHEA:18457"/>
        <dbReference type="ChEBI" id="CHEBI:15378"/>
        <dbReference type="ChEBI" id="CHEBI:15740"/>
        <dbReference type="ChEBI" id="CHEBI:58121"/>
        <dbReference type="ChEBI" id="CHEBI:58830"/>
        <dbReference type="EC" id="4.1.99.12"/>
    </reaction>
</comment>
<gene>
    <name evidence="14" type="primary">ribB</name>
    <name evidence="17" type="ordered locus">Sthe_1970</name>
</gene>
<dbReference type="GO" id="GO:0008686">
    <property type="term" value="F:3,4-dihydroxy-2-butanone-4-phosphate synthase activity"/>
    <property type="evidence" value="ECO:0007669"/>
    <property type="project" value="UniProtKB-UniRule"/>
</dbReference>
<dbReference type="EMBL" id="CP001823">
    <property type="protein sequence ID" value="ACZ39401.1"/>
    <property type="molecule type" value="Genomic_DNA"/>
</dbReference>
<feature type="binding site" evidence="14">
    <location>
        <position position="28"/>
    </location>
    <ligand>
        <name>Mg(2+)</name>
        <dbReference type="ChEBI" id="CHEBI:18420"/>
        <label>2</label>
    </ligand>
</feature>
<dbReference type="STRING" id="479434.Sthe_1970"/>
<sequence length="230" mass="24299">MPLATIEQAIAALRAGRFVIIVDGPDRENEGDLCIAGQFITPEAVNFIVREARGLLCAAMAPEWVDRLRLPLMVDPASNSAPFGTAFTVSVEARQGVTTGISAHDRARTIRTLADPASTPADFAMPGHVFPLRARPGGVLERPGQTEAAVDLARLAGLHPVVAICEIMADDGTMARLPELERFATRHDIPIISVADLAAVRRAQADRHPAGVADHSPAGTAAREGTAYGC</sequence>
<name>D1C584_SPHTD</name>
<dbReference type="GO" id="GO:0005829">
    <property type="term" value="C:cytosol"/>
    <property type="evidence" value="ECO:0007669"/>
    <property type="project" value="TreeGrafter"/>
</dbReference>
<comment type="similarity">
    <text evidence="5">In the N-terminal section; belongs to the DHBP synthase family.</text>
</comment>
<evidence type="ECO:0000313" key="17">
    <source>
        <dbReference type="EMBL" id="ACZ39401.1"/>
    </source>
</evidence>
<evidence type="ECO:0000256" key="14">
    <source>
        <dbReference type="HAMAP-Rule" id="MF_00180"/>
    </source>
</evidence>
<dbReference type="AlphaFoldDB" id="D1C584"/>
<keyword evidence="13 14" id="KW-0456">Lyase</keyword>
<evidence type="ECO:0000256" key="16">
    <source>
        <dbReference type="SAM" id="MobiDB-lite"/>
    </source>
</evidence>
<keyword evidence="18" id="KW-1185">Reference proteome</keyword>
<organism evidence="17 18">
    <name type="scientific">Sphaerobacter thermophilus (strain ATCC 49802 / DSM 20745 / KCCM 41009 / NCIMB 13125 / S 6022)</name>
    <dbReference type="NCBI Taxonomy" id="479434"/>
    <lineage>
        <taxon>Bacteria</taxon>
        <taxon>Pseudomonadati</taxon>
        <taxon>Thermomicrobiota</taxon>
        <taxon>Thermomicrobia</taxon>
        <taxon>Sphaerobacterales</taxon>
        <taxon>Sphaerobacterineae</taxon>
        <taxon>Sphaerobacteraceae</taxon>
        <taxon>Sphaerobacter</taxon>
    </lineage>
</organism>
<dbReference type="FunFam" id="3.90.870.10:FF:000001">
    <property type="entry name" value="Riboflavin biosynthesis protein RibBA"/>
    <property type="match status" value="1"/>
</dbReference>
<comment type="caution">
    <text evidence="14">Lacks conserved residue(s) required for the propagation of feature annotation.</text>
</comment>
<dbReference type="GO" id="GO:0030145">
    <property type="term" value="F:manganese ion binding"/>
    <property type="evidence" value="ECO:0007669"/>
    <property type="project" value="UniProtKB-UniRule"/>
</dbReference>
<dbReference type="PANTHER" id="PTHR21327:SF18">
    <property type="entry name" value="3,4-DIHYDROXY-2-BUTANONE 4-PHOSPHATE SYNTHASE"/>
    <property type="match status" value="1"/>
</dbReference>
<dbReference type="HOGENOM" id="CLU_020273_3_0_0"/>
<reference evidence="17 18" key="2">
    <citation type="journal article" date="2010" name="Stand. Genomic Sci.">
        <title>Complete genome sequence of Desulfohalobium retbaense type strain (HR(100)).</title>
        <authorList>
            <person name="Spring S."/>
            <person name="Nolan M."/>
            <person name="Lapidus A."/>
            <person name="Glavina Del Rio T."/>
            <person name="Copeland A."/>
            <person name="Tice H."/>
            <person name="Cheng J.F."/>
            <person name="Lucas S."/>
            <person name="Land M."/>
            <person name="Chen F."/>
            <person name="Bruce D."/>
            <person name="Goodwin L."/>
            <person name="Pitluck S."/>
            <person name="Ivanova N."/>
            <person name="Mavromatis K."/>
            <person name="Mikhailova N."/>
            <person name="Pati A."/>
            <person name="Chen A."/>
            <person name="Palaniappan K."/>
            <person name="Hauser L."/>
            <person name="Chang Y.J."/>
            <person name="Jeffries C.D."/>
            <person name="Munk C."/>
            <person name="Kiss H."/>
            <person name="Chain P."/>
            <person name="Han C."/>
            <person name="Brettin T."/>
            <person name="Detter J.C."/>
            <person name="Schuler E."/>
            <person name="Goker M."/>
            <person name="Rohde M."/>
            <person name="Bristow J."/>
            <person name="Eisen J.A."/>
            <person name="Markowitz V."/>
            <person name="Hugenholtz P."/>
            <person name="Kyrpides N.C."/>
            <person name="Klenk H.P."/>
        </authorList>
    </citation>
    <scope>NUCLEOTIDE SEQUENCE [LARGE SCALE GENOMIC DNA]</scope>
    <source>
        <strain evidence="18">ATCC 49802 / DSM 20745 / S 6022</strain>
    </source>
</reference>
<evidence type="ECO:0000256" key="12">
    <source>
        <dbReference type="ARBA" id="ARBA00023211"/>
    </source>
</evidence>
<protein>
    <recommendedName>
        <fullName evidence="8 14">3,4-dihydroxy-2-butanone 4-phosphate synthase</fullName>
        <shortName evidence="14 15">DHBP synthase</shortName>
        <ecNumber evidence="7 14">4.1.99.12</ecNumber>
    </recommendedName>
</protein>
<comment type="pathway">
    <text evidence="4 14 15">Cofactor biosynthesis; riboflavin biosynthesis; 2-hydroxy-3-oxobutyl phosphate from D-ribulose 5-phosphate: step 1/1.</text>
</comment>
<dbReference type="NCBIfam" id="TIGR00506">
    <property type="entry name" value="ribB"/>
    <property type="match status" value="1"/>
</dbReference>
<accession>D1C584</accession>
<keyword evidence="10 14" id="KW-0479">Metal-binding</keyword>
<dbReference type="EC" id="4.1.99.12" evidence="7 14"/>
<evidence type="ECO:0000256" key="3">
    <source>
        <dbReference type="ARBA" id="ARBA00002284"/>
    </source>
</evidence>
<dbReference type="PANTHER" id="PTHR21327">
    <property type="entry name" value="GTP CYCLOHYDROLASE II-RELATED"/>
    <property type="match status" value="1"/>
</dbReference>
<dbReference type="UniPathway" id="UPA00275">
    <property type="reaction ID" value="UER00399"/>
</dbReference>
<feature type="binding site" evidence="14">
    <location>
        <begin position="142"/>
        <end position="146"/>
    </location>
    <ligand>
        <name>D-ribulose 5-phosphate</name>
        <dbReference type="ChEBI" id="CHEBI:58121"/>
    </ligand>
</feature>
<evidence type="ECO:0000256" key="10">
    <source>
        <dbReference type="ARBA" id="ARBA00022723"/>
    </source>
</evidence>
<dbReference type="GO" id="GO:0000287">
    <property type="term" value="F:magnesium ion binding"/>
    <property type="evidence" value="ECO:0007669"/>
    <property type="project" value="UniProtKB-UniRule"/>
</dbReference>
<dbReference type="Pfam" id="PF00926">
    <property type="entry name" value="DHBP_synthase"/>
    <property type="match status" value="1"/>
</dbReference>
<dbReference type="eggNOG" id="COG0108">
    <property type="taxonomic scope" value="Bacteria"/>
</dbReference>